<dbReference type="InterPro" id="IPR000408">
    <property type="entry name" value="Reg_chr_condens"/>
</dbReference>
<feature type="repeat" description="RCC1" evidence="3">
    <location>
        <begin position="385"/>
        <end position="437"/>
    </location>
</feature>
<evidence type="ECO:0000259" key="5">
    <source>
        <dbReference type="Pfam" id="PF25390"/>
    </source>
</evidence>
<feature type="repeat" description="RCC1" evidence="3">
    <location>
        <begin position="221"/>
        <end position="266"/>
    </location>
</feature>
<evidence type="ECO:0000256" key="2">
    <source>
        <dbReference type="ARBA" id="ARBA00022737"/>
    </source>
</evidence>
<keyword evidence="7" id="KW-1185">Reference proteome</keyword>
<dbReference type="PANTHER" id="PTHR45982">
    <property type="entry name" value="REGULATOR OF CHROMOSOME CONDENSATION"/>
    <property type="match status" value="1"/>
</dbReference>
<evidence type="ECO:0000313" key="7">
    <source>
        <dbReference type="Proteomes" id="UP001610432"/>
    </source>
</evidence>
<feature type="repeat" description="RCC1" evidence="3">
    <location>
        <begin position="318"/>
        <end position="384"/>
    </location>
</feature>
<feature type="domain" description="RCC1-like" evidence="5">
    <location>
        <begin position="41"/>
        <end position="434"/>
    </location>
</feature>
<dbReference type="EMBL" id="JBFXLQ010000021">
    <property type="protein sequence ID" value="KAL2867087.1"/>
    <property type="molecule type" value="Genomic_DNA"/>
</dbReference>
<gene>
    <name evidence="6" type="ORF">BJX67DRAFT_372227</name>
</gene>
<evidence type="ECO:0000313" key="6">
    <source>
        <dbReference type="EMBL" id="KAL2867087.1"/>
    </source>
</evidence>
<evidence type="ECO:0000256" key="1">
    <source>
        <dbReference type="ARBA" id="ARBA00022658"/>
    </source>
</evidence>
<dbReference type="SUPFAM" id="SSF50985">
    <property type="entry name" value="RCC1/BLIP-II"/>
    <property type="match status" value="1"/>
</dbReference>
<keyword evidence="2" id="KW-0677">Repeat</keyword>
<sequence length="437" mass="46669">MGRKEKHDRGVSTTSPPCTTSLIPLAALSPIVNEPPTMQLDVYGFGVNCYGQLGLGHAHDHVKEPTLNQHLSKKSVGVVQLAAGGAHCAALTHNNKILTWGLNDDGQLGRQTRGLGDDELDRAKGSPNKREMRPGEVDFSGASLPPDTVFTQVVATASATFVLTEFGDVYGWGTFRDVGDVIGFPSAKDLRQCTPVKIEGLRNITCLAAGAEHVLARSYLGAVYAWGGATKDQLGREKLARRGCNDPHLIPRIGAGAYHSFAIQRGGGVYSWGWNMYGQTGAPQAGDDNYLTSDATVPLPTLVSDLQKENTSSVTEDKRCLSWGRIRGNALGIPDEDMKSDSVLYSNDGAWPKILKTPTLVTRIPGRVASAVAGMNHSLAAVEKGRLFGWGSNIHYEIGLGHKEDVQSATLIDRGGLKDKKVVSAAAGSEFTVLLVE</sequence>
<dbReference type="PANTHER" id="PTHR45982:SF1">
    <property type="entry name" value="REGULATOR OF CHROMOSOME CONDENSATION"/>
    <property type="match status" value="1"/>
</dbReference>
<name>A0ABR4LUS7_9EURO</name>
<feature type="repeat" description="RCC1" evidence="3">
    <location>
        <begin position="40"/>
        <end position="94"/>
    </location>
</feature>
<dbReference type="Pfam" id="PF25390">
    <property type="entry name" value="WD40_RLD"/>
    <property type="match status" value="1"/>
</dbReference>
<protein>
    <submittedName>
        <fullName evidence="6">Regulator of chromosome condensation 1/beta-lactamase-inhibitor protein II</fullName>
    </submittedName>
</protein>
<accession>A0ABR4LUS7</accession>
<dbReference type="RefSeq" id="XP_070886066.1">
    <property type="nucleotide sequence ID" value="XM_071031216.1"/>
</dbReference>
<dbReference type="InterPro" id="IPR058923">
    <property type="entry name" value="RCC1-like_dom"/>
</dbReference>
<feature type="compositionally biased region" description="Basic and acidic residues" evidence="4">
    <location>
        <begin position="121"/>
        <end position="136"/>
    </location>
</feature>
<feature type="region of interest" description="Disordered" evidence="4">
    <location>
        <begin position="109"/>
        <end position="138"/>
    </location>
</feature>
<dbReference type="Gene3D" id="2.130.10.30">
    <property type="entry name" value="Regulator of chromosome condensation 1/beta-lactamase-inhibitor protein II"/>
    <property type="match status" value="1"/>
</dbReference>
<dbReference type="PRINTS" id="PR00633">
    <property type="entry name" value="RCCNDNSATION"/>
</dbReference>
<dbReference type="InterPro" id="IPR009091">
    <property type="entry name" value="RCC1/BLIP-II"/>
</dbReference>
<evidence type="ECO:0000256" key="4">
    <source>
        <dbReference type="SAM" id="MobiDB-lite"/>
    </source>
</evidence>
<comment type="caution">
    <text evidence="6">The sequence shown here is derived from an EMBL/GenBank/DDBJ whole genome shotgun (WGS) entry which is preliminary data.</text>
</comment>
<organism evidence="6 7">
    <name type="scientific">Aspergillus lucknowensis</name>
    <dbReference type="NCBI Taxonomy" id="176173"/>
    <lineage>
        <taxon>Eukaryota</taxon>
        <taxon>Fungi</taxon>
        <taxon>Dikarya</taxon>
        <taxon>Ascomycota</taxon>
        <taxon>Pezizomycotina</taxon>
        <taxon>Eurotiomycetes</taxon>
        <taxon>Eurotiomycetidae</taxon>
        <taxon>Eurotiales</taxon>
        <taxon>Aspergillaceae</taxon>
        <taxon>Aspergillus</taxon>
        <taxon>Aspergillus subgen. Nidulantes</taxon>
    </lineage>
</organism>
<dbReference type="PROSITE" id="PS00626">
    <property type="entry name" value="RCC1_2"/>
    <property type="match status" value="1"/>
</dbReference>
<dbReference type="Proteomes" id="UP001610432">
    <property type="component" value="Unassembled WGS sequence"/>
</dbReference>
<dbReference type="PROSITE" id="PS50012">
    <property type="entry name" value="RCC1_3"/>
    <property type="match status" value="5"/>
</dbReference>
<dbReference type="InterPro" id="IPR051553">
    <property type="entry name" value="Ran_GTPase-activating"/>
</dbReference>
<feature type="repeat" description="RCC1" evidence="3">
    <location>
        <begin position="167"/>
        <end position="220"/>
    </location>
</feature>
<reference evidence="6 7" key="1">
    <citation type="submission" date="2024-07" db="EMBL/GenBank/DDBJ databases">
        <title>Section-level genome sequencing and comparative genomics of Aspergillus sections Usti and Cavernicolus.</title>
        <authorList>
            <consortium name="Lawrence Berkeley National Laboratory"/>
            <person name="Nybo J.L."/>
            <person name="Vesth T.C."/>
            <person name="Theobald S."/>
            <person name="Frisvad J.C."/>
            <person name="Larsen T.O."/>
            <person name="Kjaerboelling I."/>
            <person name="Rothschild-Mancinelli K."/>
            <person name="Lyhne E.K."/>
            <person name="Kogle M.E."/>
            <person name="Barry K."/>
            <person name="Clum A."/>
            <person name="Na H."/>
            <person name="Ledsgaard L."/>
            <person name="Lin J."/>
            <person name="Lipzen A."/>
            <person name="Kuo A."/>
            <person name="Riley R."/>
            <person name="Mondo S."/>
            <person name="Labutti K."/>
            <person name="Haridas S."/>
            <person name="Pangalinan J."/>
            <person name="Salamov A.A."/>
            <person name="Simmons B.A."/>
            <person name="Magnuson J.K."/>
            <person name="Chen J."/>
            <person name="Drula E."/>
            <person name="Henrissat B."/>
            <person name="Wiebenga A."/>
            <person name="Lubbers R.J."/>
            <person name="Gomes A.C."/>
            <person name="Macurrencykelacurrency M.R."/>
            <person name="Stajich J."/>
            <person name="Grigoriev I.V."/>
            <person name="Mortensen U.H."/>
            <person name="De Vries R.P."/>
            <person name="Baker S.E."/>
            <person name="Andersen M.R."/>
        </authorList>
    </citation>
    <scope>NUCLEOTIDE SEQUENCE [LARGE SCALE GENOMIC DNA]</scope>
    <source>
        <strain evidence="6 7">CBS 449.75</strain>
    </source>
</reference>
<keyword evidence="1" id="KW-0344">Guanine-nucleotide releasing factor</keyword>
<dbReference type="GeneID" id="98146288"/>
<evidence type="ECO:0000256" key="3">
    <source>
        <dbReference type="PROSITE-ProRule" id="PRU00235"/>
    </source>
</evidence>
<proteinExistence type="predicted"/>